<dbReference type="InterPro" id="IPR036693">
    <property type="entry name" value="TF_LuxR_autoind-bd_dom_sf"/>
</dbReference>
<evidence type="ECO:0000259" key="4">
    <source>
        <dbReference type="PROSITE" id="PS50043"/>
    </source>
</evidence>
<dbReference type="CDD" id="cd06170">
    <property type="entry name" value="LuxR_C_like"/>
    <property type="match status" value="1"/>
</dbReference>
<dbReference type="Gene3D" id="1.10.10.10">
    <property type="entry name" value="Winged helix-like DNA-binding domain superfamily/Winged helix DNA-binding domain"/>
    <property type="match status" value="1"/>
</dbReference>
<dbReference type="InterPro" id="IPR005143">
    <property type="entry name" value="TF_LuxR_autoind-bd_dom"/>
</dbReference>
<evidence type="ECO:0000313" key="6">
    <source>
        <dbReference type="Proteomes" id="UP000191897"/>
    </source>
</evidence>
<dbReference type="RefSeq" id="WP_080867599.1">
    <property type="nucleotide sequence ID" value="NZ_LT009732.1"/>
</dbReference>
<dbReference type="NCBIfam" id="NF010444">
    <property type="entry name" value="PRK13870.1"/>
    <property type="match status" value="1"/>
</dbReference>
<dbReference type="SMART" id="SM00421">
    <property type="entry name" value="HTH_LUXR"/>
    <property type="match status" value="1"/>
</dbReference>
<proteinExistence type="predicted"/>
<dbReference type="AlphaFoldDB" id="A0A1S7SB06"/>
<sequence>MQPWLDNLIDLAAIKGDEAILKDALGHLTEQAGFDGYAYLYIRPGHMIAASNYHRDWQSIYFQQKLADIDPVVSRAKSLKQAFTWSGEGDRSRLSKAERTFYANAAEFGIRSGITIPIRAANGSLSMFTLSSGKTAIDLGRDIDPVAAAAAVGQLHTRMSLLPMTPSERYPAWLDPREAAYLNWIAVGKTMEEVAQLEGVKYNSVKSKLEEARKRFKIHTMPHLVALAIRAGLI</sequence>
<feature type="domain" description="HTH luxR-type" evidence="4">
    <location>
        <begin position="167"/>
        <end position="232"/>
    </location>
</feature>
<dbReference type="Proteomes" id="UP000191897">
    <property type="component" value="Unassembled WGS sequence"/>
</dbReference>
<protein>
    <submittedName>
        <fullName evidence="5">Transcriptional activator protein TraR</fullName>
    </submittedName>
</protein>
<dbReference type="Pfam" id="PF03472">
    <property type="entry name" value="Autoind_bind"/>
    <property type="match status" value="1"/>
</dbReference>
<evidence type="ECO:0000256" key="1">
    <source>
        <dbReference type="ARBA" id="ARBA00023015"/>
    </source>
</evidence>
<dbReference type="SUPFAM" id="SSF46894">
    <property type="entry name" value="C-terminal effector domain of the bipartite response regulators"/>
    <property type="match status" value="1"/>
</dbReference>
<organism evidence="5 6">
    <name type="scientific">Agrobacterium tumefaciens str. Kerr 14</name>
    <dbReference type="NCBI Taxonomy" id="1183424"/>
    <lineage>
        <taxon>Bacteria</taxon>
        <taxon>Pseudomonadati</taxon>
        <taxon>Pseudomonadota</taxon>
        <taxon>Alphaproteobacteria</taxon>
        <taxon>Hyphomicrobiales</taxon>
        <taxon>Rhizobiaceae</taxon>
        <taxon>Rhizobium/Agrobacterium group</taxon>
        <taxon>Agrobacterium</taxon>
        <taxon>Agrobacterium tumefaciens complex</taxon>
    </lineage>
</organism>
<name>A0A1S7SB06_AGRTU</name>
<dbReference type="PROSITE" id="PS50043">
    <property type="entry name" value="HTH_LUXR_2"/>
    <property type="match status" value="1"/>
</dbReference>
<evidence type="ECO:0000256" key="3">
    <source>
        <dbReference type="ARBA" id="ARBA00023163"/>
    </source>
</evidence>
<dbReference type="InterPro" id="IPR000792">
    <property type="entry name" value="Tscrpt_reg_LuxR_C"/>
</dbReference>
<gene>
    <name evidence="5" type="primary">traR</name>
    <name evidence="5" type="ORF">AGR4C_pa60011</name>
</gene>
<evidence type="ECO:0000313" key="5">
    <source>
        <dbReference type="EMBL" id="CUX65738.1"/>
    </source>
</evidence>
<dbReference type="InterPro" id="IPR036388">
    <property type="entry name" value="WH-like_DNA-bd_sf"/>
</dbReference>
<accession>A0A1S7SB06</accession>
<keyword evidence="3" id="KW-0804">Transcription</keyword>
<dbReference type="Gene3D" id="3.30.450.80">
    <property type="entry name" value="Transcription factor LuxR-like, autoinducer-binding domain"/>
    <property type="match status" value="1"/>
</dbReference>
<dbReference type="SUPFAM" id="SSF75516">
    <property type="entry name" value="Pheromone-binding domain of LuxR-like quorum-sensing transcription factors"/>
    <property type="match status" value="1"/>
</dbReference>
<keyword evidence="2" id="KW-0238">DNA-binding</keyword>
<dbReference type="GO" id="GO:0003677">
    <property type="term" value="F:DNA binding"/>
    <property type="evidence" value="ECO:0007669"/>
    <property type="project" value="UniProtKB-KW"/>
</dbReference>
<evidence type="ECO:0000256" key="2">
    <source>
        <dbReference type="ARBA" id="ARBA00023125"/>
    </source>
</evidence>
<reference evidence="5 6" key="1">
    <citation type="submission" date="2016-01" db="EMBL/GenBank/DDBJ databases">
        <authorList>
            <person name="Oliw E.H."/>
        </authorList>
    </citation>
    <scope>NUCLEOTIDE SEQUENCE [LARGE SCALE GENOMIC DNA]</scope>
    <source>
        <strain evidence="5 6">Kerr 14</strain>
    </source>
</reference>
<keyword evidence="1" id="KW-0805">Transcription regulation</keyword>
<dbReference type="EMBL" id="FBWC01000037">
    <property type="protein sequence ID" value="CUX65738.1"/>
    <property type="molecule type" value="Genomic_DNA"/>
</dbReference>
<dbReference type="InterPro" id="IPR016032">
    <property type="entry name" value="Sig_transdc_resp-reg_C-effctor"/>
</dbReference>
<dbReference type="GO" id="GO:0006355">
    <property type="term" value="P:regulation of DNA-templated transcription"/>
    <property type="evidence" value="ECO:0007669"/>
    <property type="project" value="InterPro"/>
</dbReference>